<keyword evidence="3" id="KW-0378">Hydrolase</keyword>
<dbReference type="InterPro" id="IPR050471">
    <property type="entry name" value="AB_hydrolase"/>
</dbReference>
<dbReference type="EMBL" id="MLQM01000001">
    <property type="protein sequence ID" value="OHV06927.1"/>
    <property type="molecule type" value="Genomic_DNA"/>
</dbReference>
<dbReference type="EC" id="3.1.1.2" evidence="3"/>
<dbReference type="Proteomes" id="UP000179734">
    <property type="component" value="Unassembled WGS sequence"/>
</dbReference>
<comment type="caution">
    <text evidence="2">The sequence shown here is derived from an EMBL/GenBank/DDBJ whole genome shotgun (WGS) entry which is preliminary data.</text>
</comment>
<feature type="domain" description="AB hydrolase-1" evidence="1">
    <location>
        <begin position="17"/>
        <end position="232"/>
    </location>
</feature>
<reference evidence="2 4" key="1">
    <citation type="submission" date="2016-10" db="EMBL/GenBank/DDBJ databases">
        <title>Genome sequence of Mycobacterium talmonii.</title>
        <authorList>
            <person name="Greninger A.L."/>
            <person name="Elliott B."/>
            <person name="Vasireddy S."/>
            <person name="Vasireddy R."/>
        </authorList>
    </citation>
    <scope>NUCLEOTIDE SEQUENCE [LARGE SCALE GENOMIC DNA]</scope>
    <source>
        <strain evidence="2">MO-5499</strain>
        <strain evidence="4">NE-TNMC-100812</strain>
    </source>
</reference>
<sequence length="251" mass="27712">MTYDTPGLFYKEAGHGPVVVLLHGGGVDHTYWKRQFNWLGSQYRVIAVDSRGHGRSPDSDEPFGYRSFARSAAGLVRQLGVETATFVGHSDGGCVSIAIALQDPDLVARLVLLGTPWNIDNYRPGVSKMMANLGPDDMFGLLGDNFDKALRANRSNHVDDESWARYMRKLVDMWARQPDFTADEIRTIDVPTLVLHSNNEIMYGIEVAKEFAALLPHAELVVIPDSGHDAAQDNPDAVNAALNAFLRPQHL</sequence>
<gene>
    <name evidence="2" type="ORF">BKN37_00360</name>
    <name evidence="3" type="ORF">C1Y40_01832</name>
</gene>
<dbReference type="Proteomes" id="UP000238296">
    <property type="component" value="Unassembled WGS sequence"/>
</dbReference>
<evidence type="ECO:0000313" key="4">
    <source>
        <dbReference type="Proteomes" id="UP000179734"/>
    </source>
</evidence>
<dbReference type="InterPro" id="IPR029058">
    <property type="entry name" value="AB_hydrolase_fold"/>
</dbReference>
<evidence type="ECO:0000259" key="1">
    <source>
        <dbReference type="Pfam" id="PF00561"/>
    </source>
</evidence>
<protein>
    <submittedName>
        <fullName evidence="3">Arylesterase</fullName>
        <ecNumber evidence="3">3.1.1.2</ecNumber>
    </submittedName>
</protein>
<dbReference type="PANTHER" id="PTHR43433">
    <property type="entry name" value="HYDROLASE, ALPHA/BETA FOLD FAMILY PROTEIN"/>
    <property type="match status" value="1"/>
</dbReference>
<organism evidence="2 4">
    <name type="scientific">Mycobacterium talmoniae</name>
    <dbReference type="NCBI Taxonomy" id="1858794"/>
    <lineage>
        <taxon>Bacteria</taxon>
        <taxon>Bacillati</taxon>
        <taxon>Actinomycetota</taxon>
        <taxon>Actinomycetes</taxon>
        <taxon>Mycobacteriales</taxon>
        <taxon>Mycobacteriaceae</taxon>
        <taxon>Mycobacterium</taxon>
    </lineage>
</organism>
<accession>A0A1S1NR44</accession>
<proteinExistence type="predicted"/>
<dbReference type="EMBL" id="PPEA01000254">
    <property type="protein sequence ID" value="PQM48009.1"/>
    <property type="molecule type" value="Genomic_DNA"/>
</dbReference>
<dbReference type="PRINTS" id="PR00111">
    <property type="entry name" value="ABHYDROLASE"/>
</dbReference>
<dbReference type="Gene3D" id="3.40.50.1820">
    <property type="entry name" value="alpha/beta hydrolase"/>
    <property type="match status" value="1"/>
</dbReference>
<dbReference type="AlphaFoldDB" id="A0A1S1NR44"/>
<dbReference type="Pfam" id="PF00561">
    <property type="entry name" value="Abhydrolase_1"/>
    <property type="match status" value="1"/>
</dbReference>
<dbReference type="PANTHER" id="PTHR43433:SF4">
    <property type="entry name" value="NON-HEME CHLOROPEROXIDASE-RELATED"/>
    <property type="match status" value="1"/>
</dbReference>
<keyword evidence="4" id="KW-1185">Reference proteome</keyword>
<dbReference type="GO" id="GO:0004064">
    <property type="term" value="F:arylesterase activity"/>
    <property type="evidence" value="ECO:0007669"/>
    <property type="project" value="UniProtKB-EC"/>
</dbReference>
<reference evidence="3" key="3">
    <citation type="submission" date="2018-01" db="EMBL/GenBank/DDBJ databases">
        <authorList>
            <person name="Gaut B.S."/>
            <person name="Morton B.R."/>
            <person name="Clegg M.T."/>
            <person name="Duvall M.R."/>
        </authorList>
    </citation>
    <scope>NUCLEOTIDE SEQUENCE</scope>
    <source>
        <strain evidence="3">ATCC BAA-2683</strain>
    </source>
</reference>
<evidence type="ECO:0000313" key="5">
    <source>
        <dbReference type="Proteomes" id="UP000238296"/>
    </source>
</evidence>
<evidence type="ECO:0000313" key="3">
    <source>
        <dbReference type="EMBL" id="PQM48009.1"/>
    </source>
</evidence>
<dbReference type="RefSeq" id="WP_071019380.1">
    <property type="nucleotide sequence ID" value="NZ_MLQM01000001.1"/>
</dbReference>
<name>A0A1S1NR44_9MYCO</name>
<dbReference type="SUPFAM" id="SSF53474">
    <property type="entry name" value="alpha/beta-Hydrolases"/>
    <property type="match status" value="1"/>
</dbReference>
<reference evidence="3 5" key="2">
    <citation type="journal article" date="2017" name="Int. J. Syst. Evol. Microbiol.">
        <title>Mycobacterium talmoniae sp. nov., a slowly growing mycobacterium isolated from human respiratory samples.</title>
        <authorList>
            <person name="Davidson R.M."/>
            <person name="DeGroote M.A."/>
            <person name="Marola J.L."/>
            <person name="Buss S."/>
            <person name="Jones V."/>
            <person name="McNeil M.R."/>
            <person name="Freifeld A.G."/>
            <person name="Elaine Epperson L."/>
            <person name="Hasan N.A."/>
            <person name="Jackson M."/>
            <person name="Iwen P.C."/>
            <person name="Salfinger M."/>
            <person name="Strong M."/>
        </authorList>
    </citation>
    <scope>NUCLEOTIDE SEQUENCE [LARGE SCALE GENOMIC DNA]</scope>
    <source>
        <strain evidence="3 5">ATCC BAA-2683</strain>
    </source>
</reference>
<dbReference type="InterPro" id="IPR000073">
    <property type="entry name" value="AB_hydrolase_1"/>
</dbReference>
<evidence type="ECO:0000313" key="2">
    <source>
        <dbReference type="EMBL" id="OHV06927.1"/>
    </source>
</evidence>